<dbReference type="EMBL" id="JBHTJZ010000005">
    <property type="protein sequence ID" value="MFD0958834.1"/>
    <property type="molecule type" value="Genomic_DNA"/>
</dbReference>
<feature type="region of interest" description="Disordered" evidence="1">
    <location>
        <begin position="90"/>
        <end position="124"/>
    </location>
</feature>
<feature type="compositionally biased region" description="Basic and acidic residues" evidence="1">
    <location>
        <begin position="90"/>
        <end position="103"/>
    </location>
</feature>
<gene>
    <name evidence="2" type="ORF">ACFQ2I_05460</name>
</gene>
<evidence type="ECO:0000313" key="3">
    <source>
        <dbReference type="Proteomes" id="UP001596989"/>
    </source>
</evidence>
<keyword evidence="3" id="KW-1185">Reference proteome</keyword>
<name>A0ABW3HN23_9BACL</name>
<accession>A0ABW3HN23</accession>
<protein>
    <recommendedName>
        <fullName evidence="4">Helicase XPB/Ssl2 N-terminal domain-containing protein</fullName>
    </recommendedName>
</protein>
<dbReference type="RefSeq" id="WP_377562637.1">
    <property type="nucleotide sequence ID" value="NZ_JBHTJZ010000005.1"/>
</dbReference>
<evidence type="ECO:0008006" key="4">
    <source>
        <dbReference type="Google" id="ProtNLM"/>
    </source>
</evidence>
<sequence length="390" mass="45648">MNLSDMLGYADIGQLTEIANAYSCECSSHSKNELIQAILSTMGRNDVFERQVHDMKLEDLRFLNSLLFDTRESYSLEDLMARVQQSRFGLEQKTEAEEADRAASKTKTRKSNRKKVAKQEPPSPREMILRFKHQGWLFNGFTGPGKYLFQVPNDLKGRFQEVMKRRLASQLHYMDEPPLYRDEQHLLGHDVKAMLHYVSQNHVQLSADGSMYKRYIQALLDRFSVQEKLPQKGAWRFGYGRHFNHYPNRLSFLYDYCYYSGYLRENHETLEVTTEGMERLSASPELEEESMYHYWLKLYRGSIPNLLSLVHWIHSLAEEWVTFLSIKEALEPFIKPYYYDNASSILEVRVLTMMMHLGLLRIGEHPQHGTVIRMTRWGHAVVSGKVATKQ</sequence>
<reference evidence="3" key="1">
    <citation type="journal article" date="2019" name="Int. J. Syst. Evol. Microbiol.">
        <title>The Global Catalogue of Microorganisms (GCM) 10K type strain sequencing project: providing services to taxonomists for standard genome sequencing and annotation.</title>
        <authorList>
            <consortium name="The Broad Institute Genomics Platform"/>
            <consortium name="The Broad Institute Genome Sequencing Center for Infectious Disease"/>
            <person name="Wu L."/>
            <person name="Ma J."/>
        </authorList>
    </citation>
    <scope>NUCLEOTIDE SEQUENCE [LARGE SCALE GENOMIC DNA]</scope>
    <source>
        <strain evidence="3">CCUG 59129</strain>
    </source>
</reference>
<organism evidence="2 3">
    <name type="scientific">Paenibacillus chungangensis</name>
    <dbReference type="NCBI Taxonomy" id="696535"/>
    <lineage>
        <taxon>Bacteria</taxon>
        <taxon>Bacillati</taxon>
        <taxon>Bacillota</taxon>
        <taxon>Bacilli</taxon>
        <taxon>Bacillales</taxon>
        <taxon>Paenibacillaceae</taxon>
        <taxon>Paenibacillus</taxon>
    </lineage>
</organism>
<evidence type="ECO:0000256" key="1">
    <source>
        <dbReference type="SAM" id="MobiDB-lite"/>
    </source>
</evidence>
<comment type="caution">
    <text evidence="2">The sequence shown here is derived from an EMBL/GenBank/DDBJ whole genome shotgun (WGS) entry which is preliminary data.</text>
</comment>
<dbReference type="Proteomes" id="UP001596989">
    <property type="component" value="Unassembled WGS sequence"/>
</dbReference>
<proteinExistence type="predicted"/>
<feature type="compositionally biased region" description="Basic residues" evidence="1">
    <location>
        <begin position="104"/>
        <end position="116"/>
    </location>
</feature>
<evidence type="ECO:0000313" key="2">
    <source>
        <dbReference type="EMBL" id="MFD0958834.1"/>
    </source>
</evidence>